<proteinExistence type="predicted"/>
<feature type="signal peptide" evidence="2">
    <location>
        <begin position="1"/>
        <end position="21"/>
    </location>
</feature>
<dbReference type="Proteomes" id="UP000001949">
    <property type="component" value="Unassembled WGS sequence"/>
</dbReference>
<dbReference type="VEuPathDB" id="PiroplasmaDB:TpMuguga_02g00954"/>
<dbReference type="RefSeq" id="XP_765521.1">
    <property type="nucleotide sequence ID" value="XM_760428.1"/>
</dbReference>
<sequence length="477" mass="53732">MDICVAYTYSIILILIGYAKCADKQDNLQPSATGDGYDSDDDENFNVIVSGVESLLMEDEDSQTAGETVVSGIVMQHGLGPITDQAYGTPQQPILQPFQYQHYVPPAPIPQDPAPTHYYGPIGSPVPIPPSQLVTQIPGQMEPRLRLPVTTMYPPYGQSSDIPMHHGIGVPSQIYPQPPVTYPYHQPFFHPRPRLTPPFGFRPMLPRHPVPHPNFPVYQPPQAPTEPPYKTEESEKPEEEGAEEGAVGGAAGGGDDDDEGDEKVKPSEPVKICEKITFMKKTPEGVLSEMIDEDYILVLQSENIKKFKLKVPLEVLMCEEEIVYVQKSDHPQCTLLTHNKKELCFILNCDDHFILLKRGKNNWKVKKHQIPEGVIFYTTTAQGIEVQMSSQHYYIDLTASGSIKFTFLSGIPCTKVTDRGEVVWDMNNFLEKPYQICYSSRRRIVFYFTTSIIILGKKGGQYKILRIYDNLNKHQDF</sequence>
<dbReference type="GeneID" id="3501700"/>
<dbReference type="Pfam" id="PF04385">
    <property type="entry name" value="FAINT"/>
    <property type="match status" value="1"/>
</dbReference>
<gene>
    <name evidence="3" type="ordered locus">TP02_0954</name>
</gene>
<name>Q4N3N5_THEPA</name>
<evidence type="ECO:0000256" key="1">
    <source>
        <dbReference type="SAM" id="MobiDB-lite"/>
    </source>
</evidence>
<keyword evidence="4" id="KW-1185">Reference proteome</keyword>
<evidence type="ECO:0000313" key="3">
    <source>
        <dbReference type="EMBL" id="EAN33238.1"/>
    </source>
</evidence>
<keyword evidence="2" id="KW-0732">Signal</keyword>
<evidence type="ECO:0000313" key="4">
    <source>
        <dbReference type="Proteomes" id="UP000001949"/>
    </source>
</evidence>
<organism evidence="3 4">
    <name type="scientific">Theileria parva</name>
    <name type="common">East coast fever infection agent</name>
    <dbReference type="NCBI Taxonomy" id="5875"/>
    <lineage>
        <taxon>Eukaryota</taxon>
        <taxon>Sar</taxon>
        <taxon>Alveolata</taxon>
        <taxon>Apicomplexa</taxon>
        <taxon>Aconoidasida</taxon>
        <taxon>Piroplasmida</taxon>
        <taxon>Theileriidae</taxon>
        <taxon>Theileria</taxon>
    </lineage>
</organism>
<comment type="caution">
    <text evidence="3">The sequence shown here is derived from an EMBL/GenBank/DDBJ whole genome shotgun (WGS) entry which is preliminary data.</text>
</comment>
<evidence type="ECO:0008006" key="5">
    <source>
        <dbReference type="Google" id="ProtNLM"/>
    </source>
</evidence>
<protein>
    <recommendedName>
        <fullName evidence="5">Theileria-specific sub-telomeric protein, SVSP family member</fullName>
    </recommendedName>
</protein>
<dbReference type="InParanoid" id="Q4N3N5"/>
<dbReference type="InterPro" id="IPR007480">
    <property type="entry name" value="DUF529"/>
</dbReference>
<dbReference type="KEGG" id="tpv:TP02_0954"/>
<accession>Q4N3N5</accession>
<dbReference type="AlphaFoldDB" id="Q4N3N5"/>
<feature type="chain" id="PRO_5004241062" description="Theileria-specific sub-telomeric protein, SVSP family member" evidence="2">
    <location>
        <begin position="22"/>
        <end position="477"/>
    </location>
</feature>
<dbReference type="EMBL" id="AAGK01000002">
    <property type="protein sequence ID" value="EAN33238.1"/>
    <property type="molecule type" value="Genomic_DNA"/>
</dbReference>
<feature type="region of interest" description="Disordered" evidence="1">
    <location>
        <begin position="210"/>
        <end position="267"/>
    </location>
</feature>
<reference evidence="3 4" key="1">
    <citation type="journal article" date="2005" name="Science">
        <title>Genome sequence of Theileria parva, a bovine pathogen that transforms lymphocytes.</title>
        <authorList>
            <person name="Gardner M.J."/>
            <person name="Bishop R."/>
            <person name="Shah T."/>
            <person name="de Villiers E.P."/>
            <person name="Carlton J.M."/>
            <person name="Hall N."/>
            <person name="Ren Q."/>
            <person name="Paulsen I.T."/>
            <person name="Pain A."/>
            <person name="Berriman M."/>
            <person name="Wilson R.J.M."/>
            <person name="Sato S."/>
            <person name="Ralph S.A."/>
            <person name="Mann D.J."/>
            <person name="Xiong Z."/>
            <person name="Shallom S.J."/>
            <person name="Weidman J."/>
            <person name="Jiang L."/>
            <person name="Lynn J."/>
            <person name="Weaver B."/>
            <person name="Shoaibi A."/>
            <person name="Domingo A.R."/>
            <person name="Wasawo D."/>
            <person name="Crabtree J."/>
            <person name="Wortman J.R."/>
            <person name="Haas B."/>
            <person name="Angiuoli S.V."/>
            <person name="Creasy T.H."/>
            <person name="Lu C."/>
            <person name="Suh B."/>
            <person name="Silva J.C."/>
            <person name="Utterback T.R."/>
            <person name="Feldblyum T.V."/>
            <person name="Pertea M."/>
            <person name="Allen J."/>
            <person name="Nierman W.C."/>
            <person name="Taracha E.L.N."/>
            <person name="Salzberg S.L."/>
            <person name="White O.R."/>
            <person name="Fitzhugh H.A."/>
            <person name="Morzaria S."/>
            <person name="Venter J.C."/>
            <person name="Fraser C.M."/>
            <person name="Nene V."/>
        </authorList>
    </citation>
    <scope>NUCLEOTIDE SEQUENCE [LARGE SCALE GENOMIC DNA]</scope>
    <source>
        <strain evidence="3 4">Muguga</strain>
    </source>
</reference>
<feature type="compositionally biased region" description="Pro residues" evidence="1">
    <location>
        <begin position="210"/>
        <end position="227"/>
    </location>
</feature>
<evidence type="ECO:0000256" key="2">
    <source>
        <dbReference type="SAM" id="SignalP"/>
    </source>
</evidence>